<evidence type="ECO:0000256" key="7">
    <source>
        <dbReference type="ARBA" id="ARBA00022989"/>
    </source>
</evidence>
<keyword evidence="3" id="KW-0813">Transport</keyword>
<evidence type="ECO:0000256" key="14">
    <source>
        <dbReference type="SAM" id="Phobius"/>
    </source>
</evidence>
<keyword evidence="8" id="KW-0175">Coiled coil</keyword>
<evidence type="ECO:0000256" key="5">
    <source>
        <dbReference type="ARBA" id="ARBA00022692"/>
    </source>
</evidence>
<evidence type="ECO:0000313" key="17">
    <source>
        <dbReference type="Proteomes" id="UP000469559"/>
    </source>
</evidence>
<protein>
    <recommendedName>
        <fullName evidence="2">Voltage-gated hydrogen channel 1</fullName>
    </recommendedName>
    <alternativeName>
        <fullName evidence="12">Hydrogen voltage-gated channel 1</fullName>
    </alternativeName>
</protein>
<dbReference type="GO" id="GO:0030171">
    <property type="term" value="F:voltage-gated proton channel activity"/>
    <property type="evidence" value="ECO:0007669"/>
    <property type="project" value="InterPro"/>
</dbReference>
<evidence type="ECO:0000256" key="1">
    <source>
        <dbReference type="ARBA" id="ARBA00004651"/>
    </source>
</evidence>
<keyword evidence="6" id="KW-0851">Voltage-gated channel</keyword>
<dbReference type="OrthoDB" id="427456at2759"/>
<evidence type="ECO:0000256" key="12">
    <source>
        <dbReference type="ARBA" id="ARBA00031989"/>
    </source>
</evidence>
<dbReference type="Gene3D" id="1.20.120.350">
    <property type="entry name" value="Voltage-gated potassium channels. Chain C"/>
    <property type="match status" value="1"/>
</dbReference>
<dbReference type="InterPro" id="IPR031846">
    <property type="entry name" value="Hvcn1"/>
</dbReference>
<dbReference type="PANTHER" id="PTHR46480:SF1">
    <property type="entry name" value="VOLTAGE-GATED HYDROGEN CHANNEL 1"/>
    <property type="match status" value="1"/>
</dbReference>
<feature type="region of interest" description="Disordered" evidence="13">
    <location>
        <begin position="224"/>
        <end position="243"/>
    </location>
</feature>
<keyword evidence="9" id="KW-0406">Ion transport</keyword>
<keyword evidence="4" id="KW-1003">Cell membrane</keyword>
<keyword evidence="7 14" id="KW-1133">Transmembrane helix</keyword>
<dbReference type="GO" id="GO:0005886">
    <property type="term" value="C:plasma membrane"/>
    <property type="evidence" value="ECO:0007669"/>
    <property type="project" value="UniProtKB-SubCell"/>
</dbReference>
<name>A0A8T9BPE8_9HELO</name>
<evidence type="ECO:0000256" key="10">
    <source>
        <dbReference type="ARBA" id="ARBA00023136"/>
    </source>
</evidence>
<evidence type="ECO:0000256" key="11">
    <source>
        <dbReference type="ARBA" id="ARBA00023303"/>
    </source>
</evidence>
<reference evidence="16 17" key="1">
    <citation type="submission" date="2018-05" db="EMBL/GenBank/DDBJ databases">
        <title>Whole genome sequencing for identification of molecular markers to develop diagnostic detection tools for the regulated plant pathogen Lachnellula willkommii.</title>
        <authorList>
            <person name="Giroux E."/>
            <person name="Bilodeau G."/>
        </authorList>
    </citation>
    <scope>NUCLEOTIDE SEQUENCE [LARGE SCALE GENOMIC DNA]</scope>
    <source>
        <strain evidence="16 17">CBS 203.66</strain>
    </source>
</reference>
<dbReference type="InterPro" id="IPR027359">
    <property type="entry name" value="Volt_channel_dom_sf"/>
</dbReference>
<evidence type="ECO:0000256" key="6">
    <source>
        <dbReference type="ARBA" id="ARBA00022882"/>
    </source>
</evidence>
<feature type="compositionally biased region" description="Low complexity" evidence="13">
    <location>
        <begin position="31"/>
        <end position="47"/>
    </location>
</feature>
<feature type="region of interest" description="Disordered" evidence="13">
    <location>
        <begin position="1"/>
        <end position="48"/>
    </location>
</feature>
<keyword evidence="11" id="KW-0407">Ion channel</keyword>
<dbReference type="InterPro" id="IPR005821">
    <property type="entry name" value="Ion_trans_dom"/>
</dbReference>
<dbReference type="Pfam" id="PF00520">
    <property type="entry name" value="Ion_trans"/>
    <property type="match status" value="1"/>
</dbReference>
<evidence type="ECO:0000313" key="16">
    <source>
        <dbReference type="EMBL" id="TVY20363.1"/>
    </source>
</evidence>
<comment type="caution">
    <text evidence="16">The sequence shown here is derived from an EMBL/GenBank/DDBJ whole genome shotgun (WGS) entry which is preliminary data.</text>
</comment>
<keyword evidence="17" id="KW-1185">Reference proteome</keyword>
<evidence type="ECO:0000256" key="8">
    <source>
        <dbReference type="ARBA" id="ARBA00023054"/>
    </source>
</evidence>
<dbReference type="EMBL" id="QGMF01000059">
    <property type="protein sequence ID" value="TVY20363.1"/>
    <property type="molecule type" value="Genomic_DNA"/>
</dbReference>
<gene>
    <name evidence="16" type="primary">hvcn1</name>
    <name evidence="16" type="ORF">LARI1_G001057</name>
</gene>
<evidence type="ECO:0000256" key="9">
    <source>
        <dbReference type="ARBA" id="ARBA00023065"/>
    </source>
</evidence>
<dbReference type="PANTHER" id="PTHR46480">
    <property type="entry name" value="F20B24.22"/>
    <property type="match status" value="1"/>
</dbReference>
<evidence type="ECO:0000259" key="15">
    <source>
        <dbReference type="Pfam" id="PF00520"/>
    </source>
</evidence>
<evidence type="ECO:0000256" key="4">
    <source>
        <dbReference type="ARBA" id="ARBA00022475"/>
    </source>
</evidence>
<evidence type="ECO:0000256" key="3">
    <source>
        <dbReference type="ARBA" id="ARBA00022448"/>
    </source>
</evidence>
<dbReference type="Proteomes" id="UP000469559">
    <property type="component" value="Unassembled WGS sequence"/>
</dbReference>
<feature type="compositionally biased region" description="Polar residues" evidence="13">
    <location>
        <begin position="1"/>
        <end position="14"/>
    </location>
</feature>
<sequence>MPSEASSSSTQPLLSNHDHDQDQDRDHDFLPSPTNSTASSISSQTHPRLSLHRFQTAYTTSRNTLKTFLSTRAQHYTVLALVSCDLLGIFADIIINLYQCDKGATSAKWDEVREGLGIAGLVFSCLFLVELGASIWAFGLRYFNSWFHCFDAAVIIAGFIVDVLLHGVLEEVASLVVVLRLWRFFKIIEEFSVGAEEQMDGLELRIEQLGSENLDLKRELKRQKGTLDEEEDAGFKGGSAKWK</sequence>
<feature type="transmembrane region" description="Helical" evidence="14">
    <location>
        <begin position="76"/>
        <end position="95"/>
    </location>
</feature>
<keyword evidence="5 14" id="KW-0812">Transmembrane</keyword>
<feature type="compositionally biased region" description="Basic and acidic residues" evidence="13">
    <location>
        <begin position="16"/>
        <end position="29"/>
    </location>
</feature>
<accession>A0A8T9BPE8</accession>
<keyword evidence="10 14" id="KW-0472">Membrane</keyword>
<comment type="subcellular location">
    <subcellularLocation>
        <location evidence="1">Cell membrane</location>
        <topology evidence="1">Multi-pass membrane protein</topology>
    </subcellularLocation>
</comment>
<dbReference type="AlphaFoldDB" id="A0A8T9BPE8"/>
<dbReference type="GO" id="GO:0034702">
    <property type="term" value="C:monoatomic ion channel complex"/>
    <property type="evidence" value="ECO:0007669"/>
    <property type="project" value="UniProtKB-KW"/>
</dbReference>
<organism evidence="16 17">
    <name type="scientific">Lachnellula arida</name>
    <dbReference type="NCBI Taxonomy" id="1316785"/>
    <lineage>
        <taxon>Eukaryota</taxon>
        <taxon>Fungi</taxon>
        <taxon>Dikarya</taxon>
        <taxon>Ascomycota</taxon>
        <taxon>Pezizomycotina</taxon>
        <taxon>Leotiomycetes</taxon>
        <taxon>Helotiales</taxon>
        <taxon>Lachnaceae</taxon>
        <taxon>Lachnellula</taxon>
    </lineage>
</organism>
<feature type="transmembrane region" description="Helical" evidence="14">
    <location>
        <begin position="116"/>
        <end position="139"/>
    </location>
</feature>
<feature type="domain" description="Ion transport" evidence="15">
    <location>
        <begin position="112"/>
        <end position="189"/>
    </location>
</feature>
<proteinExistence type="predicted"/>
<evidence type="ECO:0000256" key="2">
    <source>
        <dbReference type="ARBA" id="ARBA00015897"/>
    </source>
</evidence>
<evidence type="ECO:0000256" key="13">
    <source>
        <dbReference type="SAM" id="MobiDB-lite"/>
    </source>
</evidence>